<dbReference type="PRINTS" id="PR00080">
    <property type="entry name" value="SDRFAMILY"/>
</dbReference>
<name>A0A1V9YDI7_ACHHY</name>
<dbReference type="PANTHER" id="PTHR43157">
    <property type="entry name" value="PHOSPHATIDYLINOSITOL-GLYCAN BIOSYNTHESIS CLASS F PROTEIN-RELATED"/>
    <property type="match status" value="1"/>
</dbReference>
<evidence type="ECO:0000256" key="2">
    <source>
        <dbReference type="RuleBase" id="RU000363"/>
    </source>
</evidence>
<keyword evidence="3" id="KW-0812">Transmembrane</keyword>
<feature type="transmembrane region" description="Helical" evidence="3">
    <location>
        <begin position="32"/>
        <end position="50"/>
    </location>
</feature>
<dbReference type="InterPro" id="IPR002347">
    <property type="entry name" value="SDR_fam"/>
</dbReference>
<dbReference type="InterPro" id="IPR036291">
    <property type="entry name" value="NAD(P)-bd_dom_sf"/>
</dbReference>
<dbReference type="PRINTS" id="PR00081">
    <property type="entry name" value="GDHRDH"/>
</dbReference>
<evidence type="ECO:0000313" key="4">
    <source>
        <dbReference type="EMBL" id="OQR83746.1"/>
    </source>
</evidence>
<dbReference type="Pfam" id="PF00106">
    <property type="entry name" value="adh_short"/>
    <property type="match status" value="1"/>
</dbReference>
<comment type="similarity">
    <text evidence="2">Belongs to the short-chain dehydrogenases/reductases (SDR) family.</text>
</comment>
<dbReference type="SUPFAM" id="SSF51735">
    <property type="entry name" value="NAD(P)-binding Rossmann-fold domains"/>
    <property type="match status" value="1"/>
</dbReference>
<keyword evidence="3" id="KW-0472">Membrane</keyword>
<proteinExistence type="inferred from homology"/>
<dbReference type="AlphaFoldDB" id="A0A1V9YDI7"/>
<dbReference type="OrthoDB" id="47007at2759"/>
<keyword evidence="3" id="KW-1133">Transmembrane helix</keyword>
<keyword evidence="1" id="KW-0560">Oxidoreductase</keyword>
<keyword evidence="5" id="KW-1185">Reference proteome</keyword>
<reference evidence="4 5" key="1">
    <citation type="journal article" date="2014" name="Genome Biol. Evol.">
        <title>The secreted proteins of Achlya hypogyna and Thraustotheca clavata identify the ancestral oomycete secretome and reveal gene acquisitions by horizontal gene transfer.</title>
        <authorList>
            <person name="Misner I."/>
            <person name="Blouin N."/>
            <person name="Leonard G."/>
            <person name="Richards T.A."/>
            <person name="Lane C.E."/>
        </authorList>
    </citation>
    <scope>NUCLEOTIDE SEQUENCE [LARGE SCALE GENOMIC DNA]</scope>
    <source>
        <strain evidence="4 5">ATCC 48635</strain>
    </source>
</reference>
<sequence>MLSVTDVGATYVLMLLLFRAPMGDIPWTHTIVLRYSLVALGSLATVNGLFGPISDEYYYALELFSIFNAISCYIMVLQGKAYEDQDLHGKVAVVTGANSGIGLETARQLAQMGAHVVFACRSKERAEEAMDSVRVSSGSKKLEFMPLDVSSLASVREFAAAFLKTNRPLDILINNAGVNNYYRKETVDGFEAMFGTNFLGPFLLTNLLLPALLKAEEGRVVNVGSCVMKWARSIPFEDLNSKTKYGTGQGVYNWTKWANYLFTLELHRRYADTVLTVNCAHPGLVISNMQKNMHPLLDKIANLFNWVRPFLQQTGEQGAYTPVFAATCRHLTGGHYLARSEVEKLPKRFEDADLARRLWDVACPLVGLPADYHVTPSSN</sequence>
<dbReference type="Gene3D" id="3.40.50.720">
    <property type="entry name" value="NAD(P)-binding Rossmann-like Domain"/>
    <property type="match status" value="1"/>
</dbReference>
<evidence type="ECO:0000256" key="1">
    <source>
        <dbReference type="ARBA" id="ARBA00023002"/>
    </source>
</evidence>
<dbReference type="GO" id="GO:0016491">
    <property type="term" value="F:oxidoreductase activity"/>
    <property type="evidence" value="ECO:0007669"/>
    <property type="project" value="UniProtKB-KW"/>
</dbReference>
<feature type="transmembrane region" description="Helical" evidence="3">
    <location>
        <begin position="57"/>
        <end position="76"/>
    </location>
</feature>
<dbReference type="EMBL" id="JNBR01002081">
    <property type="protein sequence ID" value="OQR83746.1"/>
    <property type="molecule type" value="Genomic_DNA"/>
</dbReference>
<dbReference type="CDD" id="cd05327">
    <property type="entry name" value="retinol-DH_like_SDR_c_like"/>
    <property type="match status" value="1"/>
</dbReference>
<dbReference type="PANTHER" id="PTHR43157:SF31">
    <property type="entry name" value="PHOSPHATIDYLINOSITOL-GLYCAN BIOSYNTHESIS CLASS F PROTEIN"/>
    <property type="match status" value="1"/>
</dbReference>
<gene>
    <name evidence="4" type="ORF">ACHHYP_14308</name>
</gene>
<comment type="caution">
    <text evidence="4">The sequence shown here is derived from an EMBL/GenBank/DDBJ whole genome shotgun (WGS) entry which is preliminary data.</text>
</comment>
<dbReference type="Proteomes" id="UP000243579">
    <property type="component" value="Unassembled WGS sequence"/>
</dbReference>
<organism evidence="4 5">
    <name type="scientific">Achlya hypogyna</name>
    <name type="common">Oomycete</name>
    <name type="synonym">Protoachlya hypogyna</name>
    <dbReference type="NCBI Taxonomy" id="1202772"/>
    <lineage>
        <taxon>Eukaryota</taxon>
        <taxon>Sar</taxon>
        <taxon>Stramenopiles</taxon>
        <taxon>Oomycota</taxon>
        <taxon>Saprolegniomycetes</taxon>
        <taxon>Saprolegniales</taxon>
        <taxon>Achlyaceae</taxon>
        <taxon>Achlya</taxon>
    </lineage>
</organism>
<evidence type="ECO:0000313" key="5">
    <source>
        <dbReference type="Proteomes" id="UP000243579"/>
    </source>
</evidence>
<evidence type="ECO:0000256" key="3">
    <source>
        <dbReference type="SAM" id="Phobius"/>
    </source>
</evidence>
<accession>A0A1V9YDI7</accession>
<protein>
    <submittedName>
        <fullName evidence="4">Short-chain dehydrogenase</fullName>
    </submittedName>
</protein>
<dbReference type="STRING" id="1202772.A0A1V9YDI7"/>